<dbReference type="SUPFAM" id="SSF53335">
    <property type="entry name" value="S-adenosyl-L-methionine-dependent methyltransferases"/>
    <property type="match status" value="1"/>
</dbReference>
<protein>
    <recommendedName>
        <fullName evidence="2">site-specific DNA-methyltransferase (adenine-specific)</fullName>
        <ecNumber evidence="2">2.1.1.72</ecNumber>
    </recommendedName>
</protein>
<dbReference type="Gene3D" id="3.40.50.150">
    <property type="entry name" value="Vaccinia Virus protein VP39"/>
    <property type="match status" value="1"/>
</dbReference>
<dbReference type="GO" id="GO:0009007">
    <property type="term" value="F:site-specific DNA-methyltransferase (adenine-specific) activity"/>
    <property type="evidence" value="ECO:0007669"/>
    <property type="project" value="UniProtKB-EC"/>
</dbReference>
<accession>A0AA40TVN5</accession>
<evidence type="ECO:0000256" key="1">
    <source>
        <dbReference type="ARBA" id="ARBA00006594"/>
    </source>
</evidence>
<evidence type="ECO:0000256" key="4">
    <source>
        <dbReference type="ARBA" id="ARBA00022679"/>
    </source>
</evidence>
<dbReference type="Proteomes" id="UP000050523">
    <property type="component" value="Unassembled WGS sequence"/>
</dbReference>
<dbReference type="Gene3D" id="1.20.1260.30">
    <property type="match status" value="1"/>
</dbReference>
<reference evidence="10 11" key="1">
    <citation type="submission" date="2015-09" db="EMBL/GenBank/DDBJ databases">
        <title>Genome announcement of multiple Pseudomonas syringae strains.</title>
        <authorList>
            <person name="Thakur S."/>
            <person name="Wang P.W."/>
            <person name="Gong Y."/>
            <person name="Weir B.S."/>
            <person name="Guttman D.S."/>
        </authorList>
    </citation>
    <scope>NUCLEOTIDE SEQUENCE [LARGE SCALE GENOMIC DNA]</scope>
    <source>
        <strain evidence="10 11">ICMP9151</strain>
    </source>
</reference>
<evidence type="ECO:0000313" key="10">
    <source>
        <dbReference type="EMBL" id="KPZ02488.1"/>
    </source>
</evidence>
<evidence type="ECO:0000259" key="8">
    <source>
        <dbReference type="Pfam" id="PF02384"/>
    </source>
</evidence>
<dbReference type="PRINTS" id="PR00507">
    <property type="entry name" value="N12N6MTFRASE"/>
</dbReference>
<dbReference type="Pfam" id="PF12161">
    <property type="entry name" value="HsdM_N"/>
    <property type="match status" value="1"/>
</dbReference>
<keyword evidence="3 10" id="KW-0489">Methyltransferase</keyword>
<dbReference type="InterPro" id="IPR029063">
    <property type="entry name" value="SAM-dependent_MTases_sf"/>
</dbReference>
<gene>
    <name evidence="10" type="ORF">ALO43_100899</name>
</gene>
<keyword evidence="5" id="KW-0949">S-adenosyl-L-methionine</keyword>
<evidence type="ECO:0000256" key="5">
    <source>
        <dbReference type="ARBA" id="ARBA00022691"/>
    </source>
</evidence>
<feature type="domain" description="DNA methylase adenine-specific" evidence="8">
    <location>
        <begin position="143"/>
        <end position="431"/>
    </location>
</feature>
<keyword evidence="6" id="KW-0680">Restriction system</keyword>
<organism evidence="10 11">
    <name type="scientific">Pseudomonas tremae</name>
    <dbReference type="NCBI Taxonomy" id="200454"/>
    <lineage>
        <taxon>Bacteria</taxon>
        <taxon>Pseudomonadati</taxon>
        <taxon>Pseudomonadota</taxon>
        <taxon>Gammaproteobacteria</taxon>
        <taxon>Pseudomonadales</taxon>
        <taxon>Pseudomonadaceae</taxon>
        <taxon>Pseudomonas</taxon>
    </lineage>
</organism>
<dbReference type="AlphaFoldDB" id="A0AA40TVN5"/>
<dbReference type="EMBL" id="LJRO01000157">
    <property type="protein sequence ID" value="KPZ02488.1"/>
    <property type="molecule type" value="Genomic_DNA"/>
</dbReference>
<evidence type="ECO:0000256" key="2">
    <source>
        <dbReference type="ARBA" id="ARBA00011900"/>
    </source>
</evidence>
<dbReference type="PROSITE" id="PS00092">
    <property type="entry name" value="N6_MTASE"/>
    <property type="match status" value="1"/>
</dbReference>
<name>A0AA40TVN5_9PSED</name>
<dbReference type="Pfam" id="PF02384">
    <property type="entry name" value="N6_Mtase"/>
    <property type="match status" value="1"/>
</dbReference>
<dbReference type="GO" id="GO:0032259">
    <property type="term" value="P:methylation"/>
    <property type="evidence" value="ECO:0007669"/>
    <property type="project" value="UniProtKB-KW"/>
</dbReference>
<comment type="similarity">
    <text evidence="1">Belongs to the N(4)/N(6)-methyltransferase family.</text>
</comment>
<dbReference type="GO" id="GO:0003677">
    <property type="term" value="F:DNA binding"/>
    <property type="evidence" value="ECO:0007669"/>
    <property type="project" value="InterPro"/>
</dbReference>
<dbReference type="EC" id="2.1.1.72" evidence="2"/>
<evidence type="ECO:0000256" key="7">
    <source>
        <dbReference type="ARBA" id="ARBA00047942"/>
    </source>
</evidence>
<dbReference type="InterPro" id="IPR038333">
    <property type="entry name" value="T1MK-like_N_sf"/>
</dbReference>
<dbReference type="InterPro" id="IPR002052">
    <property type="entry name" value="DNA_methylase_N6_adenine_CS"/>
</dbReference>
<sequence length="533" mass="58905">MSRTTPRFDSQPDQIRVLPMTNSDIVQKLWNLCDVLRDDGINYSDYVTELVLLLFIKMEYEQVQNNDSFAHKLPLGARWPDLAGKSGLNLLDYYRQMLLDLGKNSDPLIAAIYTDAQTRMKEPRHLEQLIKSLDGIDWFSARRDGLGDLYEGLLEKNASETKSGAGQYFTPRPLIDSIINCIKPQPGETIQDPAAGTAGFLIAADAYIKSHTDDHYDLDAKAQSFQRNRAFVGIELVPGTRRLALMNTLLHGMEGDEEGVVHLGNALGQTGANLPMVDVILSNPPFGTAKGGGGPTRDDLTYKTSNKQLAFLQHIYRGLKPGGRAAVVLPDNVLFEAGVGTDVRRDLMDKCNLHTILRLPTGIFYAQGVKTNVLFFQKGTADNPRQEHGSTQRTWIYDLRSNMPSFGKRTPFGTQHLKPFEDAYGEDANGNSSRAENVEGIGETSRFRVFTRDFIRERGDSLDISWLKDGDSLDAADLPAPEVLAGEAMAELTEALYELEELMKALGAGDEVAAQKQLMAEVMGLMVVEGNGE</sequence>
<dbReference type="GO" id="GO:0008170">
    <property type="term" value="F:N-methyltransferase activity"/>
    <property type="evidence" value="ECO:0007669"/>
    <property type="project" value="InterPro"/>
</dbReference>
<dbReference type="PANTHER" id="PTHR42933:SF4">
    <property type="entry name" value="TYPE I RESTRICTION ENZYME ECOKI METHYLASE SUBUNIT"/>
    <property type="match status" value="1"/>
</dbReference>
<comment type="caution">
    <text evidence="10">The sequence shown here is derived from an EMBL/GenBank/DDBJ whole genome shotgun (WGS) entry which is preliminary data.</text>
</comment>
<dbReference type="PANTHER" id="PTHR42933">
    <property type="entry name" value="SLR6095 PROTEIN"/>
    <property type="match status" value="1"/>
</dbReference>
<dbReference type="GO" id="GO:0009307">
    <property type="term" value="P:DNA restriction-modification system"/>
    <property type="evidence" value="ECO:0007669"/>
    <property type="project" value="UniProtKB-KW"/>
</dbReference>
<evidence type="ECO:0000259" key="9">
    <source>
        <dbReference type="Pfam" id="PF12161"/>
    </source>
</evidence>
<dbReference type="InterPro" id="IPR022749">
    <property type="entry name" value="D12N6_MeTrfase_N"/>
</dbReference>
<dbReference type="InterPro" id="IPR003356">
    <property type="entry name" value="DNA_methylase_A-5"/>
</dbReference>
<proteinExistence type="inferred from homology"/>
<feature type="domain" description="N6 adenine-specific DNA methyltransferase N-terminal" evidence="9">
    <location>
        <begin position="26"/>
        <end position="131"/>
    </location>
</feature>
<dbReference type="InterPro" id="IPR051537">
    <property type="entry name" value="DNA_Adenine_Mtase"/>
</dbReference>
<evidence type="ECO:0000313" key="11">
    <source>
        <dbReference type="Proteomes" id="UP000050523"/>
    </source>
</evidence>
<evidence type="ECO:0000256" key="6">
    <source>
        <dbReference type="ARBA" id="ARBA00022747"/>
    </source>
</evidence>
<keyword evidence="4" id="KW-0808">Transferase</keyword>
<evidence type="ECO:0000256" key="3">
    <source>
        <dbReference type="ARBA" id="ARBA00022603"/>
    </source>
</evidence>
<comment type="catalytic activity">
    <reaction evidence="7">
        <text>a 2'-deoxyadenosine in DNA + S-adenosyl-L-methionine = an N(6)-methyl-2'-deoxyadenosine in DNA + S-adenosyl-L-homocysteine + H(+)</text>
        <dbReference type="Rhea" id="RHEA:15197"/>
        <dbReference type="Rhea" id="RHEA-COMP:12418"/>
        <dbReference type="Rhea" id="RHEA-COMP:12419"/>
        <dbReference type="ChEBI" id="CHEBI:15378"/>
        <dbReference type="ChEBI" id="CHEBI:57856"/>
        <dbReference type="ChEBI" id="CHEBI:59789"/>
        <dbReference type="ChEBI" id="CHEBI:90615"/>
        <dbReference type="ChEBI" id="CHEBI:90616"/>
        <dbReference type="EC" id="2.1.1.72"/>
    </reaction>
</comment>